<reference evidence="1 2" key="1">
    <citation type="submission" date="2016-07" db="EMBL/GenBank/DDBJ databases">
        <title>Complete genome sequence of the Lentzea guizhouensis DHS C013.</title>
        <authorList>
            <person name="Cao C."/>
        </authorList>
    </citation>
    <scope>NUCLEOTIDE SEQUENCE [LARGE SCALE GENOMIC DNA]</scope>
    <source>
        <strain evidence="1 2">DHS C013</strain>
    </source>
</reference>
<evidence type="ECO:0000313" key="2">
    <source>
        <dbReference type="Proteomes" id="UP000093053"/>
    </source>
</evidence>
<accession>A0A1B2HE82</accession>
<name>A0A1B2HE82_9PSEU</name>
<dbReference type="STRING" id="1586287.BBK82_07995"/>
<sequence>MANLGMGAGVFGRGLAGGLQAQVGVLVTAERELGAGEVDEVVGATFGGQVVGRVPRRRPFDAQRIAQFDGDGEFVDA</sequence>
<gene>
    <name evidence="1" type="ORF">BBK82_07995</name>
</gene>
<keyword evidence="2" id="KW-1185">Reference proteome</keyword>
<organism evidence="1 2">
    <name type="scientific">Lentzea guizhouensis</name>
    <dbReference type="NCBI Taxonomy" id="1586287"/>
    <lineage>
        <taxon>Bacteria</taxon>
        <taxon>Bacillati</taxon>
        <taxon>Actinomycetota</taxon>
        <taxon>Actinomycetes</taxon>
        <taxon>Pseudonocardiales</taxon>
        <taxon>Pseudonocardiaceae</taxon>
        <taxon>Lentzea</taxon>
    </lineage>
</organism>
<dbReference type="AlphaFoldDB" id="A0A1B2HE82"/>
<protein>
    <submittedName>
        <fullName evidence="1">Uncharacterized protein</fullName>
    </submittedName>
</protein>
<dbReference type="RefSeq" id="WP_065914425.1">
    <property type="nucleotide sequence ID" value="NZ_CP016793.1"/>
</dbReference>
<proteinExistence type="predicted"/>
<dbReference type="KEGG" id="led:BBK82_07995"/>
<dbReference type="Proteomes" id="UP000093053">
    <property type="component" value="Chromosome"/>
</dbReference>
<dbReference type="EMBL" id="CP016793">
    <property type="protein sequence ID" value="ANZ36018.1"/>
    <property type="molecule type" value="Genomic_DNA"/>
</dbReference>
<evidence type="ECO:0000313" key="1">
    <source>
        <dbReference type="EMBL" id="ANZ36018.1"/>
    </source>
</evidence>